<dbReference type="InterPro" id="IPR006553">
    <property type="entry name" value="Leu-rich_rpt_Cys-con_subtyp"/>
</dbReference>
<evidence type="ECO:0000313" key="5">
    <source>
        <dbReference type="Proteomes" id="UP000232323"/>
    </source>
</evidence>
<keyword evidence="5" id="KW-1185">Reference proteome</keyword>
<feature type="region of interest" description="Disordered" evidence="2">
    <location>
        <begin position="300"/>
        <end position="362"/>
    </location>
</feature>
<comment type="caution">
    <text evidence="4">The sequence shown here is derived from an EMBL/GenBank/DDBJ whole genome shotgun (WGS) entry which is preliminary data.</text>
</comment>
<evidence type="ECO:0000313" key="4">
    <source>
        <dbReference type="EMBL" id="GAX73076.1"/>
    </source>
</evidence>
<dbReference type="SMART" id="SM00367">
    <property type="entry name" value="LRR_CC"/>
    <property type="match status" value="5"/>
</dbReference>
<dbReference type="InterPro" id="IPR050648">
    <property type="entry name" value="F-box_LRR-repeat"/>
</dbReference>
<dbReference type="Proteomes" id="UP000232323">
    <property type="component" value="Unassembled WGS sequence"/>
</dbReference>
<gene>
    <name evidence="4" type="ORF">CEUSTIGMA_g529.t1</name>
</gene>
<evidence type="ECO:0000256" key="1">
    <source>
        <dbReference type="ARBA" id="ARBA00004430"/>
    </source>
</evidence>
<dbReference type="InterPro" id="IPR003892">
    <property type="entry name" value="CUE"/>
</dbReference>
<protein>
    <recommendedName>
        <fullName evidence="3">CUE domain-containing protein</fullName>
    </recommendedName>
</protein>
<dbReference type="PROSITE" id="PS51140">
    <property type="entry name" value="CUE"/>
    <property type="match status" value="1"/>
</dbReference>
<dbReference type="Gene3D" id="3.80.10.10">
    <property type="entry name" value="Ribonuclease Inhibitor"/>
    <property type="match status" value="2"/>
</dbReference>
<dbReference type="PANTHER" id="PTHR13382:SF7">
    <property type="entry name" value="LEUCINE-RICH REPEAT-CONTAINING PROTEIN"/>
    <property type="match status" value="1"/>
</dbReference>
<dbReference type="GO" id="GO:0005930">
    <property type="term" value="C:axoneme"/>
    <property type="evidence" value="ECO:0007669"/>
    <property type="project" value="UniProtKB-SubCell"/>
</dbReference>
<evidence type="ECO:0000256" key="2">
    <source>
        <dbReference type="SAM" id="MobiDB-lite"/>
    </source>
</evidence>
<accession>A0A250WQV4</accession>
<feature type="region of interest" description="Disordered" evidence="2">
    <location>
        <begin position="525"/>
        <end position="553"/>
    </location>
</feature>
<evidence type="ECO:0000259" key="3">
    <source>
        <dbReference type="PROSITE" id="PS51140"/>
    </source>
</evidence>
<feature type="compositionally biased region" description="Low complexity" evidence="2">
    <location>
        <begin position="530"/>
        <end position="543"/>
    </location>
</feature>
<name>A0A250WQV4_9CHLO</name>
<organism evidence="4 5">
    <name type="scientific">Chlamydomonas eustigma</name>
    <dbReference type="NCBI Taxonomy" id="1157962"/>
    <lineage>
        <taxon>Eukaryota</taxon>
        <taxon>Viridiplantae</taxon>
        <taxon>Chlorophyta</taxon>
        <taxon>core chlorophytes</taxon>
        <taxon>Chlorophyceae</taxon>
        <taxon>CS clade</taxon>
        <taxon>Chlamydomonadales</taxon>
        <taxon>Chlamydomonadaceae</taxon>
        <taxon>Chlamydomonas</taxon>
    </lineage>
</organism>
<comment type="subcellular location">
    <subcellularLocation>
        <location evidence="1">Cytoplasm</location>
        <location evidence="1">Cytoskeleton</location>
        <location evidence="1">Cilium axoneme</location>
    </subcellularLocation>
</comment>
<dbReference type="CDD" id="cd14279">
    <property type="entry name" value="CUE"/>
    <property type="match status" value="1"/>
</dbReference>
<sequence>MAPRGSRRTITYNLTSASSRSAFEHGLDFHDDFDDEDATNSQVLLGSSPGTRSRPISRRSALPIFNATQDRAPLGALLNGNGSEKHTIDLINLLEVFPDVDQQLVEEVFSGCDYMFDRALDMLSELQTPTTSDAIKQQHNPGIPCEDGPGWPELSEDLKGLILGFLPARAVAMAAATCKDFARRVKSGAINARVLTIPHGLSLNGIIGMVAGHPNAHTVSLARWSQQVLSDRDYLALLTAISNGSRSSRRNTPVESISFKGWACLTDGNVMTLCSTLQHLKEVDLTDCSGITDAALTELSKYQRMPNQPDDDDDHYHSEPGAPNNASSRNGTISSGAGYASPQPEEHTYVGDEEAPADCSGTAAVDGEDFLFEMEAGSLTPEVASSTAPDELACAVYTTPSFPSSSQHGRMPSMEEEGEEQLSRAMLDSLAQLAASPPTYSLCASPALGGSSSLYSSSPPSYLMAPERALRSQMKSMMGSHVHQPPHEPGSKGSSAVKHQGWVGAWDRSPTPQLQTSYVASASHQTYGRSSPGISGTSPISGGPLLGRPPRLSSAQGPGLRSVLLAGCSQVSAEGVRMLLAAPGRRACLESLDISRCQRISRQALLVPPTSCLKVLKCAGCQNLHEVVIQLPAVCPLTELHLNNCKQLSKLVLVAPNLKLLHVGGCKNLSSISLRCPQLTQLLANLCFRWSHVSPEQWQCPRLHHLNLFGARYLETASLHTILQQSLALKHLNINGCNTLSEVYIPSDLSDLSYVDANSCKGLVRLRLAGASVKEVLARSCPRLQEVTVESQQLANLDLAHCARLQQISIFAMRPGAEEGAGGELWQGSGSSLSAAAGQGRGTSSVRAGAPTVQLPRICVLNAELMLLPAVLQQIQRIRAARRATVMTVSDQPLDNANTAP</sequence>
<dbReference type="SUPFAM" id="SSF52047">
    <property type="entry name" value="RNI-like"/>
    <property type="match status" value="1"/>
</dbReference>
<feature type="region of interest" description="Disordered" evidence="2">
    <location>
        <begin position="476"/>
        <end position="499"/>
    </location>
</feature>
<reference evidence="4 5" key="1">
    <citation type="submission" date="2017-08" db="EMBL/GenBank/DDBJ databases">
        <title>Acidophilic green algal genome provides insights into adaptation to an acidic environment.</title>
        <authorList>
            <person name="Hirooka S."/>
            <person name="Hirose Y."/>
            <person name="Kanesaki Y."/>
            <person name="Higuchi S."/>
            <person name="Fujiwara T."/>
            <person name="Onuma R."/>
            <person name="Era A."/>
            <person name="Ohbayashi R."/>
            <person name="Uzuka A."/>
            <person name="Nozaki H."/>
            <person name="Yoshikawa H."/>
            <person name="Miyagishima S.Y."/>
        </authorList>
    </citation>
    <scope>NUCLEOTIDE SEQUENCE [LARGE SCALE GENOMIC DNA]</scope>
    <source>
        <strain evidence="4 5">NIES-2499</strain>
    </source>
</reference>
<dbReference type="AlphaFoldDB" id="A0A250WQV4"/>
<dbReference type="STRING" id="1157962.A0A250WQV4"/>
<feature type="compositionally biased region" description="Polar residues" evidence="2">
    <location>
        <begin position="324"/>
        <end position="335"/>
    </location>
</feature>
<dbReference type="SUPFAM" id="SSF81383">
    <property type="entry name" value="F-box domain"/>
    <property type="match status" value="1"/>
</dbReference>
<feature type="domain" description="CUE" evidence="3">
    <location>
        <begin position="85"/>
        <end position="128"/>
    </location>
</feature>
<dbReference type="PANTHER" id="PTHR13382">
    <property type="entry name" value="MITOCHONDRIAL ATP SYNTHASE COUPLING FACTOR B"/>
    <property type="match status" value="1"/>
</dbReference>
<proteinExistence type="predicted"/>
<dbReference type="GO" id="GO:0043130">
    <property type="term" value="F:ubiquitin binding"/>
    <property type="evidence" value="ECO:0007669"/>
    <property type="project" value="InterPro"/>
</dbReference>
<dbReference type="OrthoDB" id="550575at2759"/>
<dbReference type="EMBL" id="BEGY01000002">
    <property type="protein sequence ID" value="GAX73076.1"/>
    <property type="molecule type" value="Genomic_DNA"/>
</dbReference>
<dbReference type="InterPro" id="IPR032675">
    <property type="entry name" value="LRR_dom_sf"/>
</dbReference>
<dbReference type="InterPro" id="IPR036047">
    <property type="entry name" value="F-box-like_dom_sf"/>
</dbReference>